<dbReference type="EMBL" id="CP053015">
    <property type="protein sequence ID" value="QJQ33664.1"/>
    <property type="molecule type" value="Genomic_DNA"/>
</dbReference>
<reference evidence="3 4" key="1">
    <citation type="submission" date="2020-01" db="EMBL/GenBank/DDBJ databases">
        <title>Sphingomonas sp. strain CSW-10.</title>
        <authorList>
            <person name="Chen W.-M."/>
        </authorList>
    </citation>
    <scope>NUCLEOTIDE SEQUENCE [LARGE SCALE GENOMIC DNA]</scope>
    <source>
        <strain evidence="3 4">CSW-10</strain>
    </source>
</reference>
<accession>A0A6M4AX41</accession>
<gene>
    <name evidence="3" type="ORF">GV829_08335</name>
</gene>
<name>A0A6M4AX41_9SPHN</name>
<keyword evidence="4" id="KW-1185">Reference proteome</keyword>
<dbReference type="AlphaFoldDB" id="A0A6M4AX41"/>
<evidence type="ECO:0000259" key="2">
    <source>
        <dbReference type="Pfam" id="PF26604"/>
    </source>
</evidence>
<keyword evidence="1" id="KW-0812">Transmembrane</keyword>
<dbReference type="Pfam" id="PF26604">
    <property type="entry name" value="CBU_0592"/>
    <property type="match status" value="1"/>
</dbReference>
<feature type="transmembrane region" description="Helical" evidence="1">
    <location>
        <begin position="6"/>
        <end position="26"/>
    </location>
</feature>
<dbReference type="NCBIfam" id="NF047864">
    <property type="entry name" value="CBU_0592_membra"/>
    <property type="match status" value="1"/>
</dbReference>
<evidence type="ECO:0000313" key="4">
    <source>
        <dbReference type="Proteomes" id="UP000503018"/>
    </source>
</evidence>
<feature type="transmembrane region" description="Helical" evidence="1">
    <location>
        <begin position="33"/>
        <end position="50"/>
    </location>
</feature>
<dbReference type="Proteomes" id="UP000503018">
    <property type="component" value="Chromosome"/>
</dbReference>
<sequence>MSPLAADIIGLIGSALFVGGFAYANIAKTLNQLWFNAINLAGAILLLISLSVHFNLAAFVLEAAWGTIALLGLGKAVWERQRPKDQPA</sequence>
<dbReference type="InterPro" id="IPR058058">
    <property type="entry name" value="CBU_0592-like"/>
</dbReference>
<keyword evidence="1" id="KW-0472">Membrane</keyword>
<keyword evidence="1" id="KW-1133">Transmembrane helix</keyword>
<evidence type="ECO:0000313" key="3">
    <source>
        <dbReference type="EMBL" id="QJQ33664.1"/>
    </source>
</evidence>
<feature type="transmembrane region" description="Helical" evidence="1">
    <location>
        <begin position="56"/>
        <end position="78"/>
    </location>
</feature>
<dbReference type="KEGG" id="slan:GV829_08335"/>
<proteinExistence type="predicted"/>
<organism evidence="3 4">
    <name type="scientific">Sphingomonas lacunae</name>
    <dbReference type="NCBI Taxonomy" id="2698828"/>
    <lineage>
        <taxon>Bacteria</taxon>
        <taxon>Pseudomonadati</taxon>
        <taxon>Pseudomonadota</taxon>
        <taxon>Alphaproteobacteria</taxon>
        <taxon>Sphingomonadales</taxon>
        <taxon>Sphingomonadaceae</taxon>
        <taxon>Sphingomonas</taxon>
    </lineage>
</organism>
<protein>
    <recommendedName>
        <fullName evidence="2">CBU-0592-like domain-containing protein</fullName>
    </recommendedName>
</protein>
<evidence type="ECO:0000256" key="1">
    <source>
        <dbReference type="SAM" id="Phobius"/>
    </source>
</evidence>
<feature type="domain" description="CBU-0592-like" evidence="2">
    <location>
        <begin position="6"/>
        <end position="80"/>
    </location>
</feature>